<dbReference type="EMBL" id="LGHJ01000017">
    <property type="protein sequence ID" value="KPL74411.1"/>
    <property type="molecule type" value="Genomic_DNA"/>
</dbReference>
<evidence type="ECO:0000313" key="3">
    <source>
        <dbReference type="Proteomes" id="UP000050514"/>
    </source>
</evidence>
<protein>
    <recommendedName>
        <fullName evidence="4">NADH-quinone oxidoreductase subunit</fullName>
    </recommendedName>
</protein>
<dbReference type="Gene3D" id="1.20.58.1610">
    <property type="entry name" value="NADH:ubiquinone/plastoquinone oxidoreductase, chain 3"/>
    <property type="match status" value="1"/>
</dbReference>
<dbReference type="Proteomes" id="UP000050514">
    <property type="component" value="Unassembled WGS sequence"/>
</dbReference>
<organism evidence="2 3">
    <name type="scientific">Bellilinea caldifistulae</name>
    <dbReference type="NCBI Taxonomy" id="360411"/>
    <lineage>
        <taxon>Bacteria</taxon>
        <taxon>Bacillati</taxon>
        <taxon>Chloroflexota</taxon>
        <taxon>Anaerolineae</taxon>
        <taxon>Anaerolineales</taxon>
        <taxon>Anaerolineaceae</taxon>
        <taxon>Bellilinea</taxon>
    </lineage>
</organism>
<evidence type="ECO:0000313" key="2">
    <source>
        <dbReference type="EMBL" id="KPL74411.1"/>
    </source>
</evidence>
<reference evidence="2 3" key="1">
    <citation type="submission" date="2015-07" db="EMBL/GenBank/DDBJ databases">
        <title>Draft genome of Bellilinea caldifistulae DSM 17877.</title>
        <authorList>
            <person name="Hemp J."/>
            <person name="Ward L.M."/>
            <person name="Pace L.A."/>
            <person name="Fischer W.W."/>
        </authorList>
    </citation>
    <scope>NUCLEOTIDE SEQUENCE [LARGE SCALE GENOMIC DNA]</scope>
    <source>
        <strain evidence="2 3">GOMI-1</strain>
    </source>
</reference>
<sequence>MEILLSPPLAFLLYIPLVLIIERFGKVLAGPENPSPVKESAYGSGEAAPSTAAAPGYRPFFLIAFFFAILHLGMLVLGTGEFSASILPFLLGLILALVALLLG</sequence>
<feature type="transmembrane region" description="Helical" evidence="1">
    <location>
        <begin position="59"/>
        <end position="77"/>
    </location>
</feature>
<dbReference type="RefSeq" id="WP_061918529.1">
    <property type="nucleotide sequence ID" value="NZ_DF967971.1"/>
</dbReference>
<comment type="caution">
    <text evidence="2">The sequence shown here is derived from an EMBL/GenBank/DDBJ whole genome shotgun (WGS) entry which is preliminary data.</text>
</comment>
<dbReference type="OrthoDB" id="165512at2"/>
<dbReference type="AlphaFoldDB" id="A0A0P6XGK6"/>
<keyword evidence="3" id="KW-1185">Reference proteome</keyword>
<dbReference type="STRING" id="360411.AC812_11295"/>
<dbReference type="InterPro" id="IPR038430">
    <property type="entry name" value="NDAH_ubi_oxred_su3_sf"/>
</dbReference>
<keyword evidence="1" id="KW-1133">Transmembrane helix</keyword>
<keyword evidence="1" id="KW-0472">Membrane</keyword>
<accession>A0A0P6XGK6</accession>
<feature type="transmembrane region" description="Helical" evidence="1">
    <location>
        <begin position="84"/>
        <end position="102"/>
    </location>
</feature>
<name>A0A0P6XGK6_9CHLR</name>
<evidence type="ECO:0000256" key="1">
    <source>
        <dbReference type="SAM" id="Phobius"/>
    </source>
</evidence>
<gene>
    <name evidence="2" type="ORF">AC812_11295</name>
</gene>
<evidence type="ECO:0008006" key="4">
    <source>
        <dbReference type="Google" id="ProtNLM"/>
    </source>
</evidence>
<keyword evidence="1" id="KW-0812">Transmembrane</keyword>
<proteinExistence type="predicted"/>